<dbReference type="Proteomes" id="UP000054350">
    <property type="component" value="Unassembled WGS sequence"/>
</dbReference>
<keyword evidence="5" id="KW-0966">Cell projection</keyword>
<proteinExistence type="inferred from homology"/>
<dbReference type="AlphaFoldDB" id="A0A0L0TA80"/>
<dbReference type="eggNOG" id="KOG4027">
    <property type="taxonomic scope" value="Eukaryota"/>
</dbReference>
<gene>
    <name evidence="8" type="ORF">AMAG_16189</name>
</gene>
<dbReference type="EMBL" id="GG745373">
    <property type="protein sequence ID" value="KNE71631.1"/>
    <property type="molecule type" value="Genomic_DNA"/>
</dbReference>
<dbReference type="GO" id="GO:0036038">
    <property type="term" value="C:MKS complex"/>
    <property type="evidence" value="ECO:0007669"/>
    <property type="project" value="TreeGrafter"/>
</dbReference>
<sequence length="231" mass="24975">MNTFSLVVLGELESALVHGHDALYARAAFSAGPDWAATSGADHIVTSLAHRPAPLPPKPVHAAPAPLLAEWLARFLSALWTAAAPRIDPSTSSRAAAVVWNCAVHMAWKSTNVFGWPQVVVAVYGLDFAGRDVLVGYATVRVPRHPGRHTLYAPLFAPLASSPLNQFLSWITGRRPEFVDPFLVARSEGRQVTRVRSSGTVKLVLDVFLKDMEKFGYQLGMDHTDSLTAGA</sequence>
<protein>
    <recommendedName>
        <fullName evidence="7">B9 domain-containing protein 1</fullName>
    </recommendedName>
</protein>
<dbReference type="PANTHER" id="PTHR12968">
    <property type="entry name" value="B9 DOMAIN-CONTAINING"/>
    <property type="match status" value="1"/>
</dbReference>
<evidence type="ECO:0000256" key="3">
    <source>
        <dbReference type="ARBA" id="ARBA00022794"/>
    </source>
</evidence>
<dbReference type="VEuPathDB" id="FungiDB:AMAG_16189"/>
<dbReference type="Pfam" id="PF07162">
    <property type="entry name" value="B9-C2"/>
    <property type="match status" value="1"/>
</dbReference>
<comment type="similarity">
    <text evidence="6">Belongs to the B9D family.</text>
</comment>
<organism evidence="8 9">
    <name type="scientific">Allomyces macrogynus (strain ATCC 38327)</name>
    <name type="common">Allomyces javanicus var. macrogynus</name>
    <dbReference type="NCBI Taxonomy" id="578462"/>
    <lineage>
        <taxon>Eukaryota</taxon>
        <taxon>Fungi</taxon>
        <taxon>Fungi incertae sedis</taxon>
        <taxon>Blastocladiomycota</taxon>
        <taxon>Blastocladiomycetes</taxon>
        <taxon>Blastocladiales</taxon>
        <taxon>Blastocladiaceae</taxon>
        <taxon>Allomyces</taxon>
    </lineage>
</organism>
<evidence type="ECO:0000256" key="2">
    <source>
        <dbReference type="ARBA" id="ARBA00022490"/>
    </source>
</evidence>
<dbReference type="InterPro" id="IPR010796">
    <property type="entry name" value="C2_B9-type_dom"/>
</dbReference>
<evidence type="ECO:0000313" key="9">
    <source>
        <dbReference type="Proteomes" id="UP000054350"/>
    </source>
</evidence>
<evidence type="ECO:0000256" key="1">
    <source>
        <dbReference type="ARBA" id="ARBA00004120"/>
    </source>
</evidence>
<reference evidence="9" key="2">
    <citation type="submission" date="2009-11" db="EMBL/GenBank/DDBJ databases">
        <title>The Genome Sequence of Allomyces macrogynus strain ATCC 38327.</title>
        <authorList>
            <consortium name="The Broad Institute Genome Sequencing Platform"/>
            <person name="Russ C."/>
            <person name="Cuomo C."/>
            <person name="Shea T."/>
            <person name="Young S.K."/>
            <person name="Zeng Q."/>
            <person name="Koehrsen M."/>
            <person name="Haas B."/>
            <person name="Borodovsky M."/>
            <person name="Guigo R."/>
            <person name="Alvarado L."/>
            <person name="Berlin A."/>
            <person name="Borenstein D."/>
            <person name="Chen Z."/>
            <person name="Engels R."/>
            <person name="Freedman E."/>
            <person name="Gellesch M."/>
            <person name="Goldberg J."/>
            <person name="Griggs A."/>
            <person name="Gujja S."/>
            <person name="Heiman D."/>
            <person name="Hepburn T."/>
            <person name="Howarth C."/>
            <person name="Jen D."/>
            <person name="Larson L."/>
            <person name="Lewis B."/>
            <person name="Mehta T."/>
            <person name="Park D."/>
            <person name="Pearson M."/>
            <person name="Roberts A."/>
            <person name="Saif S."/>
            <person name="Shenoy N."/>
            <person name="Sisk P."/>
            <person name="Stolte C."/>
            <person name="Sykes S."/>
            <person name="Walk T."/>
            <person name="White J."/>
            <person name="Yandava C."/>
            <person name="Burger G."/>
            <person name="Gray M.W."/>
            <person name="Holland P.W.H."/>
            <person name="King N."/>
            <person name="Lang F.B.F."/>
            <person name="Roger A.J."/>
            <person name="Ruiz-Trillo I."/>
            <person name="Lander E."/>
            <person name="Nusbaum C."/>
        </authorList>
    </citation>
    <scope>NUCLEOTIDE SEQUENCE [LARGE SCALE GENOMIC DNA]</scope>
    <source>
        <strain evidence="9">ATCC 38327</strain>
    </source>
</reference>
<evidence type="ECO:0000256" key="6">
    <source>
        <dbReference type="ARBA" id="ARBA00038411"/>
    </source>
</evidence>
<dbReference type="PROSITE" id="PS51381">
    <property type="entry name" value="C2_B9"/>
    <property type="match status" value="1"/>
</dbReference>
<reference evidence="8 9" key="1">
    <citation type="submission" date="2009-11" db="EMBL/GenBank/DDBJ databases">
        <title>Annotation of Allomyces macrogynus ATCC 38327.</title>
        <authorList>
            <consortium name="The Broad Institute Genome Sequencing Platform"/>
            <person name="Russ C."/>
            <person name="Cuomo C."/>
            <person name="Burger G."/>
            <person name="Gray M.W."/>
            <person name="Holland P.W.H."/>
            <person name="King N."/>
            <person name="Lang F.B.F."/>
            <person name="Roger A.J."/>
            <person name="Ruiz-Trillo I."/>
            <person name="Young S.K."/>
            <person name="Zeng Q."/>
            <person name="Gargeya S."/>
            <person name="Fitzgerald M."/>
            <person name="Haas B."/>
            <person name="Abouelleil A."/>
            <person name="Alvarado L."/>
            <person name="Arachchi H.M."/>
            <person name="Berlin A."/>
            <person name="Chapman S.B."/>
            <person name="Gearin G."/>
            <person name="Goldberg J."/>
            <person name="Griggs A."/>
            <person name="Gujja S."/>
            <person name="Hansen M."/>
            <person name="Heiman D."/>
            <person name="Howarth C."/>
            <person name="Larimer J."/>
            <person name="Lui A."/>
            <person name="MacDonald P.J.P."/>
            <person name="McCowen C."/>
            <person name="Montmayeur A."/>
            <person name="Murphy C."/>
            <person name="Neiman D."/>
            <person name="Pearson M."/>
            <person name="Priest M."/>
            <person name="Roberts A."/>
            <person name="Saif S."/>
            <person name="Shea T."/>
            <person name="Sisk P."/>
            <person name="Stolte C."/>
            <person name="Sykes S."/>
            <person name="Wortman J."/>
            <person name="Nusbaum C."/>
            <person name="Birren B."/>
        </authorList>
    </citation>
    <scope>NUCLEOTIDE SEQUENCE [LARGE SCALE GENOMIC DNA]</scope>
    <source>
        <strain evidence="8 9">ATCC 38327</strain>
    </source>
</reference>
<evidence type="ECO:0000256" key="4">
    <source>
        <dbReference type="ARBA" id="ARBA00023212"/>
    </source>
</evidence>
<name>A0A0L0TA80_ALLM3</name>
<keyword evidence="2" id="KW-0963">Cytoplasm</keyword>
<keyword evidence="3" id="KW-0970">Cilium biogenesis/degradation</keyword>
<dbReference type="STRING" id="578462.A0A0L0TA80"/>
<evidence type="ECO:0000313" key="8">
    <source>
        <dbReference type="EMBL" id="KNE71631.1"/>
    </source>
</evidence>
<evidence type="ECO:0000256" key="5">
    <source>
        <dbReference type="ARBA" id="ARBA00023273"/>
    </source>
</evidence>
<comment type="subcellular location">
    <subcellularLocation>
        <location evidence="1">Cytoplasm</location>
        <location evidence="1">Cytoskeleton</location>
        <location evidence="1">Cilium basal body</location>
    </subcellularLocation>
</comment>
<keyword evidence="4" id="KW-0206">Cytoskeleton</keyword>
<accession>A0A0L0TA80</accession>
<dbReference type="GO" id="GO:0060271">
    <property type="term" value="P:cilium assembly"/>
    <property type="evidence" value="ECO:0007669"/>
    <property type="project" value="TreeGrafter"/>
</dbReference>
<evidence type="ECO:0000256" key="7">
    <source>
        <dbReference type="ARBA" id="ARBA00039274"/>
    </source>
</evidence>
<dbReference type="OrthoDB" id="431939at2759"/>
<keyword evidence="9" id="KW-1185">Reference proteome</keyword>
<dbReference type="PANTHER" id="PTHR12968:SF1">
    <property type="entry name" value="B9 DOMAIN-CONTAINING PROTEIN 1"/>
    <property type="match status" value="1"/>
</dbReference>